<protein>
    <submittedName>
        <fullName evidence="2">Uncharacterized protein</fullName>
    </submittedName>
</protein>
<dbReference type="AlphaFoldDB" id="A0AAF5PHK2"/>
<proteinExistence type="predicted"/>
<reference evidence="1" key="1">
    <citation type="submission" date="2015-03" db="EMBL/GenBank/DDBJ databases">
        <title>Wuchereria bancrofti Genome Sequencing Papua New Guinea Strain.</title>
        <authorList>
            <person name="Small S.T."/>
            <person name="Serre D."/>
            <person name="Zimmerman P.A."/>
        </authorList>
    </citation>
    <scope>NUCLEOTIDE SEQUENCE [LARGE SCALE GENOMIC DNA]</scope>
    <source>
        <strain evidence="1">pt0022</strain>
    </source>
</reference>
<organism evidence="1 2">
    <name type="scientific">Wuchereria bancrofti</name>
    <dbReference type="NCBI Taxonomy" id="6293"/>
    <lineage>
        <taxon>Eukaryota</taxon>
        <taxon>Metazoa</taxon>
        <taxon>Ecdysozoa</taxon>
        <taxon>Nematoda</taxon>
        <taxon>Chromadorea</taxon>
        <taxon>Rhabditida</taxon>
        <taxon>Spirurina</taxon>
        <taxon>Spiruromorpha</taxon>
        <taxon>Filarioidea</taxon>
        <taxon>Onchocercidae</taxon>
        <taxon>Wuchereria</taxon>
    </lineage>
</organism>
<dbReference type="Proteomes" id="UP000093561">
    <property type="component" value="Unassembled WGS sequence"/>
</dbReference>
<sequence>MAYWIAAKCYPVRIALVCNLFKICSLKTDYLQMRGIIMAVDIAIKQWSHMNIWKRKRQKYRITEQIIMLVVNTKKWLPSMKFLKAIAASHQISSFEDRMKPFQIKREKKHTN</sequence>
<evidence type="ECO:0000313" key="2">
    <source>
        <dbReference type="WBParaSite" id="mrna-Wban_00784"/>
    </source>
</evidence>
<dbReference type="WBParaSite" id="mrna-Wban_00784">
    <property type="protein sequence ID" value="mrna-Wban_00784"/>
    <property type="gene ID" value="Wban_00784"/>
</dbReference>
<reference evidence="1" key="2">
    <citation type="journal article" date="2016" name="Mol. Ecol.">
        <title>Population genomics of the filarial nematode parasite Wuchereria bancrofti from mosquitoes.</title>
        <authorList>
            <person name="Small S.T."/>
            <person name="Reimer L.J."/>
            <person name="Tisch D.J."/>
            <person name="King C.L."/>
            <person name="Christensen B.M."/>
            <person name="Siba P.M."/>
            <person name="Kazura J.W."/>
            <person name="Serre D."/>
            <person name="Zimmerman P.A."/>
        </authorList>
    </citation>
    <scope>NUCLEOTIDE SEQUENCE</scope>
    <source>
        <strain evidence="1">pt0022</strain>
    </source>
</reference>
<evidence type="ECO:0000313" key="1">
    <source>
        <dbReference type="Proteomes" id="UP000093561"/>
    </source>
</evidence>
<accession>A0AAF5PHK2</accession>
<reference evidence="2" key="3">
    <citation type="submission" date="2024-02" db="UniProtKB">
        <authorList>
            <consortium name="WormBaseParasite"/>
        </authorList>
    </citation>
    <scope>IDENTIFICATION</scope>
    <source>
        <strain evidence="2">pt0022</strain>
    </source>
</reference>
<name>A0AAF5PHK2_WUCBA</name>